<name>A0ABW3EL57_9ACTN</name>
<evidence type="ECO:0000313" key="5">
    <source>
        <dbReference type="Proteomes" id="UP001596972"/>
    </source>
</evidence>
<dbReference type="SUPFAM" id="SSF53807">
    <property type="entry name" value="Helical backbone' metal receptor"/>
    <property type="match status" value="1"/>
</dbReference>
<dbReference type="PROSITE" id="PS50983">
    <property type="entry name" value="FE_B12_PBP"/>
    <property type="match status" value="1"/>
</dbReference>
<dbReference type="Proteomes" id="UP001596972">
    <property type="component" value="Unassembled WGS sequence"/>
</dbReference>
<proteinExistence type="inferred from homology"/>
<protein>
    <submittedName>
        <fullName evidence="4">ABC transporter substrate-binding protein</fullName>
    </submittedName>
</protein>
<sequence length="316" mass="33405">MKKTTFLAAAVAAVLPAAACGSADGTTAAGTEAASVTVRNCGTDYRFPATPRRVVTSSTPATEVMLALGLRDRLAGTVAATDVVPEYADDLRGVRVIAESAFPPPSKEVVYSAGPDMVVSGYPDDYGPKAMGERATLQRDGVGTYLLSANCPGHEAEIEDVHTDVRALGKVFGVESRAEELVRRLQGEVDAVEPVPGNPGVFDYAGGKDKPTTAGSRALVDDLIRRAGGTNVFPEVTSFKQVAWEEVVKRDPDAILVEDQAFEPADKAIAWMKSYGPLKDVTAVKENRFIVIPVNDTQPGVRSGRALKTITEGLAQ</sequence>
<dbReference type="EMBL" id="JBHTJA010000002">
    <property type="protein sequence ID" value="MFD0899264.1"/>
    <property type="molecule type" value="Genomic_DNA"/>
</dbReference>
<feature type="domain" description="Fe/B12 periplasmic-binding" evidence="3">
    <location>
        <begin position="53"/>
        <end position="316"/>
    </location>
</feature>
<evidence type="ECO:0000256" key="1">
    <source>
        <dbReference type="ARBA" id="ARBA00008814"/>
    </source>
</evidence>
<feature type="chain" id="PRO_5046793411" evidence="2">
    <location>
        <begin position="20"/>
        <end position="316"/>
    </location>
</feature>
<keyword evidence="5" id="KW-1185">Reference proteome</keyword>
<dbReference type="InterPro" id="IPR002491">
    <property type="entry name" value="ABC_transptr_periplasmic_BD"/>
</dbReference>
<comment type="similarity">
    <text evidence="1">Belongs to the bacterial solute-binding protein 8 family.</text>
</comment>
<evidence type="ECO:0000313" key="4">
    <source>
        <dbReference type="EMBL" id="MFD0899264.1"/>
    </source>
</evidence>
<feature type="signal peptide" evidence="2">
    <location>
        <begin position="1"/>
        <end position="19"/>
    </location>
</feature>
<reference evidence="5" key="1">
    <citation type="journal article" date="2019" name="Int. J. Syst. Evol. Microbiol.">
        <title>The Global Catalogue of Microorganisms (GCM) 10K type strain sequencing project: providing services to taxonomists for standard genome sequencing and annotation.</title>
        <authorList>
            <consortium name="The Broad Institute Genomics Platform"/>
            <consortium name="The Broad Institute Genome Sequencing Center for Infectious Disease"/>
            <person name="Wu L."/>
            <person name="Ma J."/>
        </authorList>
    </citation>
    <scope>NUCLEOTIDE SEQUENCE [LARGE SCALE GENOMIC DNA]</scope>
    <source>
        <strain evidence="5">JCM 31202</strain>
    </source>
</reference>
<gene>
    <name evidence="4" type="ORF">ACFQ11_02570</name>
</gene>
<keyword evidence="2" id="KW-0732">Signal</keyword>
<comment type="caution">
    <text evidence="4">The sequence shown here is derived from an EMBL/GenBank/DDBJ whole genome shotgun (WGS) entry which is preliminary data.</text>
</comment>
<dbReference type="PANTHER" id="PTHR30535:SF7">
    <property type="entry name" value="IRON(III) DICITRATE-BINDING PROTEIN"/>
    <property type="match status" value="1"/>
</dbReference>
<dbReference type="PANTHER" id="PTHR30535">
    <property type="entry name" value="VITAMIN B12-BINDING PROTEIN"/>
    <property type="match status" value="1"/>
</dbReference>
<evidence type="ECO:0000256" key="2">
    <source>
        <dbReference type="SAM" id="SignalP"/>
    </source>
</evidence>
<accession>A0ABW3EL57</accession>
<dbReference type="Pfam" id="PF01497">
    <property type="entry name" value="Peripla_BP_2"/>
    <property type="match status" value="1"/>
</dbReference>
<dbReference type="InterPro" id="IPR050902">
    <property type="entry name" value="ABC_Transporter_SBP"/>
</dbReference>
<dbReference type="RefSeq" id="WP_378296087.1">
    <property type="nucleotide sequence ID" value="NZ_JBHTJA010000002.1"/>
</dbReference>
<organism evidence="4 5">
    <name type="scientific">Actinomadura sediminis</name>
    <dbReference type="NCBI Taxonomy" id="1038904"/>
    <lineage>
        <taxon>Bacteria</taxon>
        <taxon>Bacillati</taxon>
        <taxon>Actinomycetota</taxon>
        <taxon>Actinomycetes</taxon>
        <taxon>Streptosporangiales</taxon>
        <taxon>Thermomonosporaceae</taxon>
        <taxon>Actinomadura</taxon>
    </lineage>
</organism>
<evidence type="ECO:0000259" key="3">
    <source>
        <dbReference type="PROSITE" id="PS50983"/>
    </source>
</evidence>
<dbReference type="Gene3D" id="3.40.50.1980">
    <property type="entry name" value="Nitrogenase molybdenum iron protein domain"/>
    <property type="match status" value="2"/>
</dbReference>